<dbReference type="PANTHER" id="PTHR47572:SF4">
    <property type="entry name" value="LACTONASE DRP35"/>
    <property type="match status" value="1"/>
</dbReference>
<proteinExistence type="predicted"/>
<dbReference type="SUPFAM" id="SSF63829">
    <property type="entry name" value="Calcium-dependent phosphotriesterase"/>
    <property type="match status" value="1"/>
</dbReference>
<gene>
    <name evidence="1" type="ORF">IC229_33070</name>
</gene>
<dbReference type="InterPro" id="IPR051262">
    <property type="entry name" value="SMP-30/CGR1_Lactonase"/>
</dbReference>
<dbReference type="InterPro" id="IPR011042">
    <property type="entry name" value="6-blade_b-propeller_TolB-like"/>
</dbReference>
<dbReference type="RefSeq" id="WP_190892961.1">
    <property type="nucleotide sequence ID" value="NZ_JACWZY010000058.1"/>
</dbReference>
<dbReference type="Proteomes" id="UP000598820">
    <property type="component" value="Unassembled WGS sequence"/>
</dbReference>
<reference evidence="1" key="1">
    <citation type="submission" date="2020-09" db="EMBL/GenBank/DDBJ databases">
        <authorList>
            <person name="Kim M.K."/>
        </authorList>
    </citation>
    <scope>NUCLEOTIDE SEQUENCE</scope>
    <source>
        <strain evidence="1">BT702</strain>
    </source>
</reference>
<protein>
    <recommendedName>
        <fullName evidence="3">SMP-30/Gluconolactonase/LRE-like region domain-containing protein</fullName>
    </recommendedName>
</protein>
<evidence type="ECO:0008006" key="3">
    <source>
        <dbReference type="Google" id="ProtNLM"/>
    </source>
</evidence>
<comment type="caution">
    <text evidence="1">The sequence shown here is derived from an EMBL/GenBank/DDBJ whole genome shotgun (WGS) entry which is preliminary data.</text>
</comment>
<organism evidence="1 2">
    <name type="scientific">Spirosoma profusum</name>
    <dbReference type="NCBI Taxonomy" id="2771354"/>
    <lineage>
        <taxon>Bacteria</taxon>
        <taxon>Pseudomonadati</taxon>
        <taxon>Bacteroidota</taxon>
        <taxon>Cytophagia</taxon>
        <taxon>Cytophagales</taxon>
        <taxon>Cytophagaceae</taxon>
        <taxon>Spirosoma</taxon>
    </lineage>
</organism>
<keyword evidence="2" id="KW-1185">Reference proteome</keyword>
<evidence type="ECO:0000313" key="2">
    <source>
        <dbReference type="Proteomes" id="UP000598820"/>
    </source>
</evidence>
<sequence length="411" mass="45679">MLRGFLLTACLGLSLIARSQPDLIQQIQQAYQANAYDRHIELTKRLLTVSRHPHYLYQLAESYAGNRQPTEALAFLRELADKQLPYAISANPKFESLRANPAFATLAQRFSANARPVQRSQRAATLTDSTLIPEGIALDPATGDTYLSSLFQNKIVHYSSGHEYNFTAQRQDGLYATLGMKINPATQELWVCSAADRGPDKGKSGLFRYQLSSGKLIKKYLVSNQQATHLFNDLVIGPSSEVYLTDSEAGRVYVLKDGADTLARFTDANFIYPNGIAIDAAGKHLFIADFRGLHRLDLPSGRMVSISDGGRTYLTGIDGLYYTEGTLLAIQDSGHQDDRIVRFRLDADQQNVVNAEVLQTTHPDFETPTTGCLYKNAFYYIANSQLRKITSDGKLSDPASLKRPIIMRLNL</sequence>
<dbReference type="EMBL" id="JACWZY010000058">
    <property type="protein sequence ID" value="MBD2705490.1"/>
    <property type="molecule type" value="Genomic_DNA"/>
</dbReference>
<dbReference type="AlphaFoldDB" id="A0A927GAX5"/>
<dbReference type="Gene3D" id="2.120.10.30">
    <property type="entry name" value="TolB, C-terminal domain"/>
    <property type="match status" value="1"/>
</dbReference>
<name>A0A927GAX5_9BACT</name>
<evidence type="ECO:0000313" key="1">
    <source>
        <dbReference type="EMBL" id="MBD2705490.1"/>
    </source>
</evidence>
<dbReference type="PANTHER" id="PTHR47572">
    <property type="entry name" value="LIPOPROTEIN-RELATED"/>
    <property type="match status" value="1"/>
</dbReference>
<accession>A0A927GAX5</accession>